<feature type="domain" description="DUF7605" evidence="3">
    <location>
        <begin position="621"/>
        <end position="799"/>
    </location>
</feature>
<dbReference type="InterPro" id="IPR056024">
    <property type="entry name" value="DUF7605"/>
</dbReference>
<dbReference type="PANTHER" id="PTHR36681:SF3">
    <property type="entry name" value="NUCLEAR GTPASE, GERMINAL CENTER-ASSOCIATED, TANDEM DUPLICATE 3"/>
    <property type="match status" value="1"/>
</dbReference>
<reference evidence="4" key="2">
    <citation type="journal article" date="2023" name="IMA Fungus">
        <title>Comparative genomic study of the Penicillium genus elucidates a diverse pangenome and 15 lateral gene transfer events.</title>
        <authorList>
            <person name="Petersen C."/>
            <person name="Sorensen T."/>
            <person name="Nielsen M.R."/>
            <person name="Sondergaard T.E."/>
            <person name="Sorensen J.L."/>
            <person name="Fitzpatrick D.A."/>
            <person name="Frisvad J.C."/>
            <person name="Nielsen K.L."/>
        </authorList>
    </citation>
    <scope>NUCLEOTIDE SEQUENCE</scope>
    <source>
        <strain evidence="4">IBT 16125</strain>
    </source>
</reference>
<gene>
    <name evidence="4" type="ORF">N7458_002967</name>
</gene>
<evidence type="ECO:0000259" key="2">
    <source>
        <dbReference type="Pfam" id="PF00350"/>
    </source>
</evidence>
<reference evidence="4" key="1">
    <citation type="submission" date="2022-12" db="EMBL/GenBank/DDBJ databases">
        <authorList>
            <person name="Petersen C."/>
        </authorList>
    </citation>
    <scope>NUCLEOTIDE SEQUENCE</scope>
    <source>
        <strain evidence="4">IBT 16125</strain>
    </source>
</reference>
<evidence type="ECO:0000259" key="3">
    <source>
        <dbReference type="Pfam" id="PF24564"/>
    </source>
</evidence>
<dbReference type="SUPFAM" id="SSF52540">
    <property type="entry name" value="P-loop containing nucleoside triphosphate hydrolases"/>
    <property type="match status" value="1"/>
</dbReference>
<evidence type="ECO:0000313" key="5">
    <source>
        <dbReference type="Proteomes" id="UP001213681"/>
    </source>
</evidence>
<accession>A0AAD6CDU2</accession>
<evidence type="ECO:0008006" key="6">
    <source>
        <dbReference type="Google" id="ProtNLM"/>
    </source>
</evidence>
<feature type="non-terminal residue" evidence="4">
    <location>
        <position position="1"/>
    </location>
</feature>
<proteinExistence type="predicted"/>
<keyword evidence="5" id="KW-1185">Reference proteome</keyword>
<feature type="region of interest" description="Disordered" evidence="1">
    <location>
        <begin position="158"/>
        <end position="178"/>
    </location>
</feature>
<organism evidence="4 5">
    <name type="scientific">Penicillium daleae</name>
    <dbReference type="NCBI Taxonomy" id="63821"/>
    <lineage>
        <taxon>Eukaryota</taxon>
        <taxon>Fungi</taxon>
        <taxon>Dikarya</taxon>
        <taxon>Ascomycota</taxon>
        <taxon>Pezizomycotina</taxon>
        <taxon>Eurotiomycetes</taxon>
        <taxon>Eurotiomycetidae</taxon>
        <taxon>Eurotiales</taxon>
        <taxon>Aspergillaceae</taxon>
        <taxon>Penicillium</taxon>
    </lineage>
</organism>
<dbReference type="EMBL" id="JAPVEA010000002">
    <property type="protein sequence ID" value="KAJ5461415.1"/>
    <property type="molecule type" value="Genomic_DNA"/>
</dbReference>
<feature type="domain" description="Dynamin N-terminal" evidence="2">
    <location>
        <begin position="68"/>
        <end position="352"/>
    </location>
</feature>
<evidence type="ECO:0000256" key="1">
    <source>
        <dbReference type="SAM" id="MobiDB-lite"/>
    </source>
</evidence>
<sequence length="872" mass="98149">MEATQDRNQGIDNGRLQDSLAAVIKQLQELAAIMGRSDLSKDSKTNLHRLRRYVLKLSKFEYPETRVVGLIGNTGVGKSSVINSILGGNSLARTNDDIGACTCVIVEYRALDHRHNQLYTVEVDFMDRNEMKDFLRDHLHNYRQWYFKLEKPKVRRTAGADWERAGSSDISDEEDDAEIAGQEADKLQPDEIVKLQKAQQSARETFKALFKGPDAPTMEDLVQQNSFEAETAILNTLLQKAIEGLSNRPGGKEATQYTGASDGLESCTELLDLLTTDSQGDAPSIWPFVKLIRVYLDSPILKTGLVLADMPGLRDLNYARQEATERYIQRHCHVLGFVTRISRCLSDETIEEVNWKTWTEMPAIVVVTRADEVGGTGNDRGDRHDDQVLRGLDDSIRSVKDEGKRVSSSMKNAESSQKEELVAKWMELSEEESNLAFEKRKIQIQQRNNKTIAKMASMPSRKDMKVFCVGNNDYLENCNGDSEREKACVELSGIPQLRRYFQSIPAEAQMSHVAKFIRIAIPAAISSVELWADGAFNVDEQEKASGISDVLKTVQDGLISIIRYTECGQEFKPGRGLVASTRVDLEHLFKRRILSAIGEFSLLNFPFVDVSHMLLDEYRVEWEDRCAMLFSGWKQWAHGSFAAACRKHGIHSTQTLGNHNWNTELISPTREKMTNSWEEFMNCLGQQSDRLASEITDRINNICAPFQVENGLPPNSRNGLVNGIQFRKAEIIEHFQHTFEKIFKESKIIRENMTKGKKTKTAFITKYMLRAYQSASAQGGPGSDGRRKTIMEAHITNQQGLNDGGVVGGYYSLSQKAWTQALNLHFKSLQKRVGEVVDSEINDLQAVAAAEGKMPEAVDDRATARDVLEQLR</sequence>
<dbReference type="PANTHER" id="PTHR36681">
    <property type="entry name" value="NUCLEAR GTPASE, GERMINAL CENTER-ASSOCIATED, TANDEM DUPLICATE 3"/>
    <property type="match status" value="1"/>
</dbReference>
<comment type="caution">
    <text evidence="4">The sequence shown here is derived from an EMBL/GenBank/DDBJ whole genome shotgun (WGS) entry which is preliminary data.</text>
</comment>
<dbReference type="AlphaFoldDB" id="A0AAD6CDU2"/>
<protein>
    <recommendedName>
        <fullName evidence="6">G domain-containing protein</fullName>
    </recommendedName>
</protein>
<dbReference type="GeneID" id="81596593"/>
<dbReference type="InterPro" id="IPR045063">
    <property type="entry name" value="Dynamin_N"/>
</dbReference>
<dbReference type="Pfam" id="PF24564">
    <property type="entry name" value="DUF7605"/>
    <property type="match status" value="1"/>
</dbReference>
<dbReference type="InterPro" id="IPR027417">
    <property type="entry name" value="P-loop_NTPase"/>
</dbReference>
<evidence type="ECO:0000313" key="4">
    <source>
        <dbReference type="EMBL" id="KAJ5461415.1"/>
    </source>
</evidence>
<name>A0AAD6CDU2_9EURO</name>
<dbReference type="Gene3D" id="3.40.50.300">
    <property type="entry name" value="P-loop containing nucleotide triphosphate hydrolases"/>
    <property type="match status" value="2"/>
</dbReference>
<dbReference type="RefSeq" id="XP_056770457.1">
    <property type="nucleotide sequence ID" value="XM_056906350.1"/>
</dbReference>
<dbReference type="Pfam" id="PF00350">
    <property type="entry name" value="Dynamin_N"/>
    <property type="match status" value="1"/>
</dbReference>
<dbReference type="Proteomes" id="UP001213681">
    <property type="component" value="Unassembled WGS sequence"/>
</dbReference>